<reference evidence="2" key="1">
    <citation type="journal article" date="2019" name="Int. J. Syst. Evol. Microbiol.">
        <title>The Global Catalogue of Microorganisms (GCM) 10K type strain sequencing project: providing services to taxonomists for standard genome sequencing and annotation.</title>
        <authorList>
            <consortium name="The Broad Institute Genomics Platform"/>
            <consortium name="The Broad Institute Genome Sequencing Center for Infectious Disease"/>
            <person name="Wu L."/>
            <person name="Ma J."/>
        </authorList>
    </citation>
    <scope>NUCLEOTIDE SEQUENCE [LARGE SCALE GENOMIC DNA]</scope>
    <source>
        <strain evidence="2">JCM 18542</strain>
    </source>
</reference>
<protein>
    <submittedName>
        <fullName evidence="1">Uncharacterized protein</fullName>
    </submittedName>
</protein>
<name>A0ABP9CFP9_9ACTN</name>
<sequence length="61" mass="6476">MTDYEHLSEKQLARVDAARAARAVLAAATVLSRAAVDPVELITVAEYIEHGKRDTAEGGPA</sequence>
<evidence type="ECO:0000313" key="2">
    <source>
        <dbReference type="Proteomes" id="UP001500839"/>
    </source>
</evidence>
<proteinExistence type="predicted"/>
<dbReference type="EMBL" id="BAABKQ010000001">
    <property type="protein sequence ID" value="GAA4809527.1"/>
    <property type="molecule type" value="Genomic_DNA"/>
</dbReference>
<accession>A0ABP9CFP9</accession>
<keyword evidence="2" id="KW-1185">Reference proteome</keyword>
<organism evidence="1 2">
    <name type="scientific">Tomitella cavernea</name>
    <dbReference type="NCBI Taxonomy" id="1387982"/>
    <lineage>
        <taxon>Bacteria</taxon>
        <taxon>Bacillati</taxon>
        <taxon>Actinomycetota</taxon>
        <taxon>Actinomycetes</taxon>
        <taxon>Mycobacteriales</taxon>
        <taxon>Tomitella</taxon>
    </lineage>
</organism>
<comment type="caution">
    <text evidence="1">The sequence shown here is derived from an EMBL/GenBank/DDBJ whole genome shotgun (WGS) entry which is preliminary data.</text>
</comment>
<gene>
    <name evidence="1" type="ORF">GCM10023353_11920</name>
</gene>
<evidence type="ECO:0000313" key="1">
    <source>
        <dbReference type="EMBL" id="GAA4809527.1"/>
    </source>
</evidence>
<dbReference type="Proteomes" id="UP001500839">
    <property type="component" value="Unassembled WGS sequence"/>
</dbReference>
<dbReference type="RefSeq" id="WP_200170756.1">
    <property type="nucleotide sequence ID" value="NZ_BAABKQ010000001.1"/>
</dbReference>